<dbReference type="InterPro" id="IPR018117">
    <property type="entry name" value="C5_DNA_meth_AS"/>
</dbReference>
<dbReference type="Gene3D" id="3.90.120.10">
    <property type="entry name" value="DNA Methylase, subunit A, domain 2"/>
    <property type="match status" value="1"/>
</dbReference>
<gene>
    <name evidence="8" type="ORF">ABWT76_004966</name>
</gene>
<dbReference type="InterPro" id="IPR029063">
    <property type="entry name" value="SAM-dependent_MTases_sf"/>
</dbReference>
<keyword evidence="1 5" id="KW-0489">Methyltransferase</keyword>
<keyword evidence="4" id="KW-0680">Restriction system</keyword>
<evidence type="ECO:0000256" key="4">
    <source>
        <dbReference type="ARBA" id="ARBA00022747"/>
    </source>
</evidence>
<evidence type="ECO:0000256" key="3">
    <source>
        <dbReference type="ARBA" id="ARBA00022691"/>
    </source>
</evidence>
<evidence type="ECO:0000256" key="6">
    <source>
        <dbReference type="RuleBase" id="RU000416"/>
    </source>
</evidence>
<dbReference type="NCBIfam" id="TIGR00675">
    <property type="entry name" value="dcm"/>
    <property type="match status" value="1"/>
</dbReference>
<dbReference type="PANTHER" id="PTHR10629:SF52">
    <property type="entry name" value="DNA (CYTOSINE-5)-METHYLTRANSFERASE 1"/>
    <property type="match status" value="1"/>
</dbReference>
<comment type="similarity">
    <text evidence="5 6">Belongs to the class I-like SAM-binding methyltransferase superfamily. C5-methyltransferase family.</text>
</comment>
<dbReference type="GO" id="GO:0044027">
    <property type="term" value="P:negative regulation of gene expression via chromosomal CpG island methylation"/>
    <property type="evidence" value="ECO:0007669"/>
    <property type="project" value="TreeGrafter"/>
</dbReference>
<dbReference type="REBASE" id="844922">
    <property type="entry name" value="M.Pra2ORF4966P"/>
</dbReference>
<dbReference type="RefSeq" id="WP_054464734.1">
    <property type="nucleotide sequence ID" value="NZ_CP159837.1"/>
</dbReference>
<dbReference type="Gene3D" id="3.40.50.150">
    <property type="entry name" value="Vaccinia Virus protein VP39"/>
    <property type="match status" value="1"/>
</dbReference>
<dbReference type="PANTHER" id="PTHR10629">
    <property type="entry name" value="CYTOSINE-SPECIFIC METHYLTRANSFERASE"/>
    <property type="match status" value="1"/>
</dbReference>
<dbReference type="InterPro" id="IPR050390">
    <property type="entry name" value="C5-Methyltransferase"/>
</dbReference>
<reference evidence="8" key="1">
    <citation type="submission" date="2024-07" db="EMBL/GenBank/DDBJ databases">
        <authorList>
            <person name="Kim Y.J."/>
            <person name="Jeong J.Y."/>
        </authorList>
    </citation>
    <scope>NUCLEOTIDE SEQUENCE</scope>
    <source>
        <strain evidence="8">GIHE-MW2</strain>
    </source>
</reference>
<dbReference type="PROSITE" id="PS51679">
    <property type="entry name" value="SAM_MT_C5"/>
    <property type="match status" value="1"/>
</dbReference>
<evidence type="ECO:0000256" key="7">
    <source>
        <dbReference type="RuleBase" id="RU000417"/>
    </source>
</evidence>
<organism evidence="8">
    <name type="scientific">Planktothricoides raciborskii GIHE-MW2</name>
    <dbReference type="NCBI Taxonomy" id="2792601"/>
    <lineage>
        <taxon>Bacteria</taxon>
        <taxon>Bacillati</taxon>
        <taxon>Cyanobacteriota</taxon>
        <taxon>Cyanophyceae</taxon>
        <taxon>Oscillatoriophycideae</taxon>
        <taxon>Oscillatoriales</taxon>
        <taxon>Oscillatoriaceae</taxon>
        <taxon>Planktothricoides</taxon>
    </lineage>
</organism>
<dbReference type="EMBL" id="CP159837">
    <property type="protein sequence ID" value="XCM36222.1"/>
    <property type="molecule type" value="Genomic_DNA"/>
</dbReference>
<name>A0AAU8JBV2_9CYAN</name>
<feature type="active site" evidence="5">
    <location>
        <position position="76"/>
    </location>
</feature>
<dbReference type="InterPro" id="IPR001525">
    <property type="entry name" value="C5_MeTfrase"/>
</dbReference>
<dbReference type="GO" id="GO:0003677">
    <property type="term" value="F:DNA binding"/>
    <property type="evidence" value="ECO:0007669"/>
    <property type="project" value="TreeGrafter"/>
</dbReference>
<dbReference type="EC" id="2.1.1.37" evidence="7"/>
<dbReference type="GO" id="GO:0032259">
    <property type="term" value="P:methylation"/>
    <property type="evidence" value="ECO:0007669"/>
    <property type="project" value="UniProtKB-KW"/>
</dbReference>
<evidence type="ECO:0000256" key="1">
    <source>
        <dbReference type="ARBA" id="ARBA00022603"/>
    </source>
</evidence>
<dbReference type="GO" id="GO:0009307">
    <property type="term" value="P:DNA restriction-modification system"/>
    <property type="evidence" value="ECO:0007669"/>
    <property type="project" value="UniProtKB-KW"/>
</dbReference>
<evidence type="ECO:0000256" key="2">
    <source>
        <dbReference type="ARBA" id="ARBA00022679"/>
    </source>
</evidence>
<accession>A0AAU8JBV2</accession>
<dbReference type="GO" id="GO:0003886">
    <property type="term" value="F:DNA (cytosine-5-)-methyltransferase activity"/>
    <property type="evidence" value="ECO:0007669"/>
    <property type="project" value="UniProtKB-EC"/>
</dbReference>
<dbReference type="Pfam" id="PF00145">
    <property type="entry name" value="DNA_methylase"/>
    <property type="match status" value="1"/>
</dbReference>
<protein>
    <recommendedName>
        <fullName evidence="7">Cytosine-specific methyltransferase</fullName>
        <ecNumber evidence="7">2.1.1.37</ecNumber>
    </recommendedName>
</protein>
<comment type="catalytic activity">
    <reaction evidence="7">
        <text>a 2'-deoxycytidine in DNA + S-adenosyl-L-methionine = a 5-methyl-2'-deoxycytidine in DNA + S-adenosyl-L-homocysteine + H(+)</text>
        <dbReference type="Rhea" id="RHEA:13681"/>
        <dbReference type="Rhea" id="RHEA-COMP:11369"/>
        <dbReference type="Rhea" id="RHEA-COMP:11370"/>
        <dbReference type="ChEBI" id="CHEBI:15378"/>
        <dbReference type="ChEBI" id="CHEBI:57856"/>
        <dbReference type="ChEBI" id="CHEBI:59789"/>
        <dbReference type="ChEBI" id="CHEBI:85452"/>
        <dbReference type="ChEBI" id="CHEBI:85454"/>
        <dbReference type="EC" id="2.1.1.37"/>
    </reaction>
</comment>
<dbReference type="PROSITE" id="PS00094">
    <property type="entry name" value="C5_MTASE_1"/>
    <property type="match status" value="1"/>
</dbReference>
<keyword evidence="3 5" id="KW-0949">S-adenosyl-L-methionine</keyword>
<dbReference type="SUPFAM" id="SSF53335">
    <property type="entry name" value="S-adenosyl-L-methionine-dependent methyltransferases"/>
    <property type="match status" value="1"/>
</dbReference>
<dbReference type="AlphaFoldDB" id="A0AAU8JBV2"/>
<keyword evidence="2 5" id="KW-0808">Transferase</keyword>
<evidence type="ECO:0000256" key="5">
    <source>
        <dbReference type="PROSITE-ProRule" id="PRU01016"/>
    </source>
</evidence>
<dbReference type="PRINTS" id="PR00105">
    <property type="entry name" value="C5METTRFRASE"/>
</dbReference>
<evidence type="ECO:0000313" key="8">
    <source>
        <dbReference type="EMBL" id="XCM36222.1"/>
    </source>
</evidence>
<sequence length="442" mass="50078">MKSIVSLFCGCGGLDIGFKQSGFDLLYACDNDPAAIDCYARNVDQNVVLRDVTSAEFQADIAKLSHCDIVLGGFPCQGFSKAGPKKAEDVRNGLYLKMLEAINHLRPALFIAENVDGISQNFGGSYIQKIIQDFQAIGYGVEYRLLDAAAFGVPQHRRRIFFVGIRQPAQHQFPWPFPTHAVKTRSGEFKLPETNIEQLPLFNWSGNHHGKSLLPPPRTIGEAIAHLIEIDDRIPDHQVTYNWPKKYEKIFSAIKPGQKLCNVRHAPTSVYTWEIPEVFHPVTERERIILETISRHRRHKKYGNLPNGNPLSIKQIEQLSGLMEINREILCLMEKNYLKETQEKYDLKGAMFCSGLFKRPLWSEPAPTVLTNFHNPRYFLHPLKNRPFSLRECATLQGFPQSFKFTNSESQVNLVAGYRLVGNAVPPPLSIKLAAATLQFFQ</sequence>
<proteinExistence type="inferred from homology"/>